<reference evidence="1 2" key="1">
    <citation type="journal article" date="2016" name="Nat. Commun.">
        <title>Thousands of microbial genomes shed light on interconnected biogeochemical processes in an aquifer system.</title>
        <authorList>
            <person name="Anantharaman K."/>
            <person name="Brown C.T."/>
            <person name="Hug L.A."/>
            <person name="Sharon I."/>
            <person name="Castelle C.J."/>
            <person name="Probst A.J."/>
            <person name="Thomas B.C."/>
            <person name="Singh A."/>
            <person name="Wilkins M.J."/>
            <person name="Karaoz U."/>
            <person name="Brodie E.L."/>
            <person name="Williams K.H."/>
            <person name="Hubbard S.S."/>
            <person name="Banfield J.F."/>
        </authorList>
    </citation>
    <scope>NUCLEOTIDE SEQUENCE [LARGE SCALE GENOMIC DNA]</scope>
</reference>
<accession>A0A1F5MFQ6</accession>
<evidence type="ECO:0000313" key="2">
    <source>
        <dbReference type="Proteomes" id="UP000183317"/>
    </source>
</evidence>
<protein>
    <submittedName>
        <fullName evidence="1">Uncharacterized protein</fullName>
    </submittedName>
</protein>
<name>A0A1F5MFQ6_9BACT</name>
<dbReference type="EMBL" id="MFDU01000032">
    <property type="protein sequence ID" value="OGE64179.1"/>
    <property type="molecule type" value="Genomic_DNA"/>
</dbReference>
<organism evidence="1 2">
    <name type="scientific">Candidatus Daviesbacteria bacterium RIFCSPLOWO2_02_FULL_36_8</name>
    <dbReference type="NCBI Taxonomy" id="1797793"/>
    <lineage>
        <taxon>Bacteria</taxon>
        <taxon>Candidatus Daviesiibacteriota</taxon>
    </lineage>
</organism>
<dbReference type="Proteomes" id="UP000183317">
    <property type="component" value="Unassembled WGS sequence"/>
</dbReference>
<comment type="caution">
    <text evidence="1">The sequence shown here is derived from an EMBL/GenBank/DDBJ whole genome shotgun (WGS) entry which is preliminary data.</text>
</comment>
<evidence type="ECO:0000313" key="1">
    <source>
        <dbReference type="EMBL" id="OGE64179.1"/>
    </source>
</evidence>
<gene>
    <name evidence="1" type="ORF">A3J13_00125</name>
</gene>
<proteinExistence type="predicted"/>
<dbReference type="AlphaFoldDB" id="A0A1F5MFQ6"/>
<sequence>MESFNFKESGKNLLVNGSQARQFEKPFTNEQPGVFYITTFIKRGDDIFVVAANFLPAEFTVDKTLSKDEPKRIHEEMLSSMRFTTQKTTQAVGEQPITTDNWQNYTNPEFGYSLKMPPDWKEKVGSNSEQKRFRVYGPEGRSSDETGHFEAELQILTLAYDNSAVKGNKGEIERLRQLTPGTEIEIGGIPYKKIQDIDLDGCKASQLFFNEGGYRYGYSTACEGEIRYISLLLLADEQNVVEKYKSIYDAVVESFKFNQFKL</sequence>